<dbReference type="Proteomes" id="UP000295188">
    <property type="component" value="Unassembled WGS sequence"/>
</dbReference>
<organism evidence="2 3">
    <name type="scientific">Pectinatus cerevisiiphilus</name>
    <dbReference type="NCBI Taxonomy" id="86956"/>
    <lineage>
        <taxon>Bacteria</taxon>
        <taxon>Bacillati</taxon>
        <taxon>Bacillota</taxon>
        <taxon>Negativicutes</taxon>
        <taxon>Selenomonadales</taxon>
        <taxon>Selenomonadaceae</taxon>
        <taxon>Pectinatus</taxon>
    </lineage>
</organism>
<name>A0A4R3K819_9FIRM</name>
<dbReference type="GO" id="GO:0016779">
    <property type="term" value="F:nucleotidyltransferase activity"/>
    <property type="evidence" value="ECO:0007669"/>
    <property type="project" value="UniProtKB-KW"/>
</dbReference>
<dbReference type="PANTHER" id="PTHR43777:SF1">
    <property type="entry name" value="MOLYBDENUM COFACTOR CYTIDYLYLTRANSFERASE"/>
    <property type="match status" value="1"/>
</dbReference>
<dbReference type="CDD" id="cd04182">
    <property type="entry name" value="GT_2_like_f"/>
    <property type="match status" value="1"/>
</dbReference>
<dbReference type="RefSeq" id="WP_132549412.1">
    <property type="nucleotide sequence ID" value="NZ_SMAA01000008.1"/>
</dbReference>
<evidence type="ECO:0000259" key="1">
    <source>
        <dbReference type="Pfam" id="PF12804"/>
    </source>
</evidence>
<keyword evidence="2" id="KW-0808">Transferase</keyword>
<protein>
    <submittedName>
        <fullName evidence="2">Molybdenum cofactor cytidylyltransferase</fullName>
    </submittedName>
</protein>
<dbReference type="OrthoDB" id="285216at2"/>
<keyword evidence="3" id="KW-1185">Reference proteome</keyword>
<comment type="caution">
    <text evidence="2">The sequence shown here is derived from an EMBL/GenBank/DDBJ whole genome shotgun (WGS) entry which is preliminary data.</text>
</comment>
<proteinExistence type="predicted"/>
<dbReference type="EMBL" id="SMAA01000008">
    <property type="protein sequence ID" value="TCS79005.1"/>
    <property type="molecule type" value="Genomic_DNA"/>
</dbReference>
<keyword evidence="2" id="KW-0548">Nucleotidyltransferase</keyword>
<evidence type="ECO:0000313" key="2">
    <source>
        <dbReference type="EMBL" id="TCS79005.1"/>
    </source>
</evidence>
<dbReference type="InterPro" id="IPR029044">
    <property type="entry name" value="Nucleotide-diphossugar_trans"/>
</dbReference>
<dbReference type="PANTHER" id="PTHR43777">
    <property type="entry name" value="MOLYBDENUM COFACTOR CYTIDYLYLTRANSFERASE"/>
    <property type="match status" value="1"/>
</dbReference>
<dbReference type="AlphaFoldDB" id="A0A4R3K819"/>
<sequence length="201" mass="22295">MIGAVIAAAGLSSRMGDFKPLLPYRGKTILAATVEKLQAVGVAEIVVVVGYRHHEIEKYFAENTALHFVYNPYYREKDMLYSLQCGIKKLGKADAAFVMPADMPAISLRTFSLLIDAWQFKKGKVIIPVQNGRWKHPPLIGKKYFSDIVSFTGENGMRGILQGLAKKAFLVETVDDGLNIDVDTPEEYKNLLAKETSLKNG</sequence>
<dbReference type="SUPFAM" id="SSF53448">
    <property type="entry name" value="Nucleotide-diphospho-sugar transferases"/>
    <property type="match status" value="1"/>
</dbReference>
<dbReference type="Pfam" id="PF12804">
    <property type="entry name" value="NTP_transf_3"/>
    <property type="match status" value="1"/>
</dbReference>
<dbReference type="Gene3D" id="3.90.550.10">
    <property type="entry name" value="Spore Coat Polysaccharide Biosynthesis Protein SpsA, Chain A"/>
    <property type="match status" value="1"/>
</dbReference>
<dbReference type="InterPro" id="IPR025877">
    <property type="entry name" value="MobA-like_NTP_Trfase"/>
</dbReference>
<reference evidence="2 3" key="1">
    <citation type="submission" date="2019-03" db="EMBL/GenBank/DDBJ databases">
        <title>Genomic Encyclopedia of Type Strains, Phase IV (KMG-IV): sequencing the most valuable type-strain genomes for metagenomic binning, comparative biology and taxonomic classification.</title>
        <authorList>
            <person name="Goeker M."/>
        </authorList>
    </citation>
    <scope>NUCLEOTIDE SEQUENCE [LARGE SCALE GENOMIC DNA]</scope>
    <source>
        <strain evidence="2 3">DSM 20467</strain>
    </source>
</reference>
<accession>A0A4R3K819</accession>
<evidence type="ECO:0000313" key="3">
    <source>
        <dbReference type="Proteomes" id="UP000295188"/>
    </source>
</evidence>
<feature type="domain" description="MobA-like NTP transferase" evidence="1">
    <location>
        <begin position="4"/>
        <end position="164"/>
    </location>
</feature>
<gene>
    <name evidence="2" type="ORF">EDC37_10864</name>
</gene>